<sequence length="114" mass="13050">MQSTLDKSNIHSEELEALLKEREEGNVDFLLVDVREDMEYKMGHIKGVDLLLPTSSFGQWAQKFAEENKDKTVIFTCRTGNRSGQVQHIFKQHGLDRMINHAGGIVSYRGEIEK</sequence>
<reference evidence="2" key="1">
    <citation type="submission" date="2023-01" db="EMBL/GenBank/DDBJ databases">
        <title>Sulfurovum sp. zt1-1 genome assembly.</title>
        <authorList>
            <person name="Wang J."/>
        </authorList>
    </citation>
    <scope>NUCLEOTIDE SEQUENCE</scope>
    <source>
        <strain evidence="2">Zt1-1</strain>
    </source>
</reference>
<organism evidence="2 3">
    <name type="scientific">Sulfurovum zhangzhouensis</name>
    <dbReference type="NCBI Taxonomy" id="3019067"/>
    <lineage>
        <taxon>Bacteria</taxon>
        <taxon>Pseudomonadati</taxon>
        <taxon>Campylobacterota</taxon>
        <taxon>Epsilonproteobacteria</taxon>
        <taxon>Campylobacterales</taxon>
        <taxon>Sulfurovaceae</taxon>
        <taxon>Sulfurovum</taxon>
    </lineage>
</organism>
<accession>A0ABT7R0U1</accession>
<dbReference type="PROSITE" id="PS50206">
    <property type="entry name" value="RHODANESE_3"/>
    <property type="match status" value="1"/>
</dbReference>
<evidence type="ECO:0000313" key="2">
    <source>
        <dbReference type="EMBL" id="MDM5272663.1"/>
    </source>
</evidence>
<dbReference type="InterPro" id="IPR050229">
    <property type="entry name" value="GlpE_sulfurtransferase"/>
</dbReference>
<dbReference type="EMBL" id="JAQIBD010000005">
    <property type="protein sequence ID" value="MDM5272663.1"/>
    <property type="molecule type" value="Genomic_DNA"/>
</dbReference>
<dbReference type="CDD" id="cd00158">
    <property type="entry name" value="RHOD"/>
    <property type="match status" value="1"/>
</dbReference>
<name>A0ABT7R0U1_9BACT</name>
<dbReference type="SMART" id="SM00450">
    <property type="entry name" value="RHOD"/>
    <property type="match status" value="1"/>
</dbReference>
<dbReference type="RefSeq" id="WP_289414504.1">
    <property type="nucleotide sequence ID" value="NZ_JAQIBD010000005.1"/>
</dbReference>
<dbReference type="PANTHER" id="PTHR43031:SF1">
    <property type="entry name" value="PYRIDINE NUCLEOTIDE-DISULPHIDE OXIDOREDUCTASE"/>
    <property type="match status" value="1"/>
</dbReference>
<dbReference type="InterPro" id="IPR001763">
    <property type="entry name" value="Rhodanese-like_dom"/>
</dbReference>
<comment type="caution">
    <text evidence="2">The sequence shown here is derived from an EMBL/GenBank/DDBJ whole genome shotgun (WGS) entry which is preliminary data.</text>
</comment>
<proteinExistence type="predicted"/>
<evidence type="ECO:0000313" key="3">
    <source>
        <dbReference type="Proteomes" id="UP001169069"/>
    </source>
</evidence>
<keyword evidence="3" id="KW-1185">Reference proteome</keyword>
<dbReference type="InterPro" id="IPR036873">
    <property type="entry name" value="Rhodanese-like_dom_sf"/>
</dbReference>
<dbReference type="Pfam" id="PF00581">
    <property type="entry name" value="Rhodanese"/>
    <property type="match status" value="1"/>
</dbReference>
<protein>
    <submittedName>
        <fullName evidence="2">Rhodanese-like domain-containing protein</fullName>
    </submittedName>
</protein>
<gene>
    <name evidence="2" type="ORF">PGH07_10815</name>
</gene>
<feature type="domain" description="Rhodanese" evidence="1">
    <location>
        <begin position="25"/>
        <end position="113"/>
    </location>
</feature>
<evidence type="ECO:0000259" key="1">
    <source>
        <dbReference type="PROSITE" id="PS50206"/>
    </source>
</evidence>
<dbReference type="Gene3D" id="3.40.250.10">
    <property type="entry name" value="Rhodanese-like domain"/>
    <property type="match status" value="1"/>
</dbReference>
<dbReference type="SUPFAM" id="SSF52821">
    <property type="entry name" value="Rhodanese/Cell cycle control phosphatase"/>
    <property type="match status" value="1"/>
</dbReference>
<dbReference type="PANTHER" id="PTHR43031">
    <property type="entry name" value="FAD-DEPENDENT OXIDOREDUCTASE"/>
    <property type="match status" value="1"/>
</dbReference>
<dbReference type="Proteomes" id="UP001169069">
    <property type="component" value="Unassembled WGS sequence"/>
</dbReference>